<feature type="binding site" evidence="6">
    <location>
        <position position="326"/>
    </location>
    <ligand>
        <name>Mn(2+)</name>
        <dbReference type="ChEBI" id="CHEBI:29035"/>
        <label>1</label>
    </ligand>
</feature>
<evidence type="ECO:0000313" key="9">
    <source>
        <dbReference type="EMBL" id="QDU65037.1"/>
    </source>
</evidence>
<dbReference type="InterPro" id="IPR024052">
    <property type="entry name" value="Phosphopentomutase_DeoB_cap_sf"/>
</dbReference>
<accession>A0A518BDH8</accession>
<keyword evidence="5 6" id="KW-0413">Isomerase</keyword>
<dbReference type="GO" id="GO:0000287">
    <property type="term" value="F:magnesium ion binding"/>
    <property type="evidence" value="ECO:0007669"/>
    <property type="project" value="UniProtKB-UniRule"/>
</dbReference>
<dbReference type="Pfam" id="PF01676">
    <property type="entry name" value="Metalloenzyme"/>
    <property type="match status" value="1"/>
</dbReference>
<dbReference type="Proteomes" id="UP000316921">
    <property type="component" value="Chromosome"/>
</dbReference>
<feature type="binding site" evidence="6">
    <location>
        <position position="284"/>
    </location>
    <ligand>
        <name>Mn(2+)</name>
        <dbReference type="ChEBI" id="CHEBI:29035"/>
        <label>2</label>
    </ligand>
</feature>
<dbReference type="GO" id="GO:0005829">
    <property type="term" value="C:cytosol"/>
    <property type="evidence" value="ECO:0007669"/>
    <property type="project" value="TreeGrafter"/>
</dbReference>
<feature type="binding site" evidence="6">
    <location>
        <position position="12"/>
    </location>
    <ligand>
        <name>Mn(2+)</name>
        <dbReference type="ChEBI" id="CHEBI:29035"/>
        <label>1</label>
    </ligand>
</feature>
<dbReference type="GO" id="GO:0030145">
    <property type="term" value="F:manganese ion binding"/>
    <property type="evidence" value="ECO:0007669"/>
    <property type="project" value="UniProtKB-UniRule"/>
</dbReference>
<evidence type="ECO:0000256" key="5">
    <source>
        <dbReference type="ARBA" id="ARBA00023235"/>
    </source>
</evidence>
<keyword evidence="3 6" id="KW-0479">Metal-binding</keyword>
<evidence type="ECO:0000256" key="6">
    <source>
        <dbReference type="HAMAP-Rule" id="MF_00740"/>
    </source>
</evidence>
<dbReference type="RefSeq" id="WP_145061280.1">
    <property type="nucleotide sequence ID" value="NZ_CP036287.1"/>
</dbReference>
<comment type="similarity">
    <text evidence="1 6">Belongs to the phosphopentomutase family.</text>
</comment>
<dbReference type="PANTHER" id="PTHR21110">
    <property type="entry name" value="PHOSPHOPENTOMUTASE"/>
    <property type="match status" value="1"/>
</dbReference>
<evidence type="ECO:0000256" key="7">
    <source>
        <dbReference type="NCBIfam" id="TIGR01696"/>
    </source>
</evidence>
<gene>
    <name evidence="6 9" type="primary">deoB</name>
    <name evidence="9" type="ORF">Pla133_01000</name>
</gene>
<comment type="catalytic activity">
    <reaction evidence="6">
        <text>alpha-D-ribose 1-phosphate = D-ribose 5-phosphate</text>
        <dbReference type="Rhea" id="RHEA:18793"/>
        <dbReference type="ChEBI" id="CHEBI:57720"/>
        <dbReference type="ChEBI" id="CHEBI:78346"/>
        <dbReference type="EC" id="5.4.2.7"/>
    </reaction>
</comment>
<feature type="binding site" evidence="6">
    <location>
        <position position="289"/>
    </location>
    <ligand>
        <name>Mn(2+)</name>
        <dbReference type="ChEBI" id="CHEBI:29035"/>
        <label>2</label>
    </ligand>
</feature>
<dbReference type="InterPro" id="IPR006124">
    <property type="entry name" value="Metalloenzyme"/>
</dbReference>
<dbReference type="NCBIfam" id="TIGR01696">
    <property type="entry name" value="deoB"/>
    <property type="match status" value="1"/>
</dbReference>
<evidence type="ECO:0000313" key="10">
    <source>
        <dbReference type="Proteomes" id="UP000316921"/>
    </source>
</evidence>
<evidence type="ECO:0000256" key="1">
    <source>
        <dbReference type="ARBA" id="ARBA00010373"/>
    </source>
</evidence>
<dbReference type="SUPFAM" id="SSF53649">
    <property type="entry name" value="Alkaline phosphatase-like"/>
    <property type="match status" value="1"/>
</dbReference>
<keyword evidence="10" id="KW-1185">Reference proteome</keyword>
<dbReference type="NCBIfam" id="NF003766">
    <property type="entry name" value="PRK05362.1"/>
    <property type="match status" value="1"/>
</dbReference>
<dbReference type="PANTHER" id="PTHR21110:SF0">
    <property type="entry name" value="PHOSPHOPENTOMUTASE"/>
    <property type="match status" value="1"/>
</dbReference>
<comment type="cofactor">
    <cofactor evidence="6">
        <name>Mn(2+)</name>
        <dbReference type="ChEBI" id="CHEBI:29035"/>
    </cofactor>
    <text evidence="6">Binds 2 manganese ions.</text>
</comment>
<evidence type="ECO:0000256" key="3">
    <source>
        <dbReference type="ARBA" id="ARBA00022723"/>
    </source>
</evidence>
<name>A0A518BDH8_9BACT</name>
<proteinExistence type="inferred from homology"/>
<comment type="pathway">
    <text evidence="6">Carbohydrate degradation; 2-deoxy-D-ribose 1-phosphate degradation; D-glyceraldehyde 3-phosphate and acetaldehyde from 2-deoxy-alpha-D-ribose 1-phosphate: step 1/2.</text>
</comment>
<evidence type="ECO:0000256" key="2">
    <source>
        <dbReference type="ARBA" id="ARBA00022490"/>
    </source>
</evidence>
<dbReference type="UniPathway" id="UPA00087">
    <property type="reaction ID" value="UER00173"/>
</dbReference>
<feature type="binding site" evidence="6">
    <location>
        <position position="338"/>
    </location>
    <ligand>
        <name>Mn(2+)</name>
        <dbReference type="ChEBI" id="CHEBI:29035"/>
        <label>2</label>
    </ligand>
</feature>
<organism evidence="9 10">
    <name type="scientific">Engelhardtia mirabilis</name>
    <dbReference type="NCBI Taxonomy" id="2528011"/>
    <lineage>
        <taxon>Bacteria</taxon>
        <taxon>Pseudomonadati</taxon>
        <taxon>Planctomycetota</taxon>
        <taxon>Planctomycetia</taxon>
        <taxon>Planctomycetia incertae sedis</taxon>
        <taxon>Engelhardtia</taxon>
    </lineage>
</organism>
<feature type="domain" description="Metalloenzyme" evidence="8">
    <location>
        <begin position="5"/>
        <end position="378"/>
    </location>
</feature>
<comment type="catalytic activity">
    <reaction evidence="6">
        <text>2-deoxy-alpha-D-ribose 1-phosphate = 2-deoxy-D-ribose 5-phosphate</text>
        <dbReference type="Rhea" id="RHEA:27658"/>
        <dbReference type="ChEBI" id="CHEBI:57259"/>
        <dbReference type="ChEBI" id="CHEBI:62877"/>
        <dbReference type="EC" id="5.4.2.7"/>
    </reaction>
</comment>
<dbReference type="Gene3D" id="3.40.720.10">
    <property type="entry name" value="Alkaline Phosphatase, subunit A"/>
    <property type="match status" value="1"/>
</dbReference>
<dbReference type="PIRSF" id="PIRSF001491">
    <property type="entry name" value="Ppentomutase"/>
    <property type="match status" value="1"/>
</dbReference>
<dbReference type="GO" id="GO:0009117">
    <property type="term" value="P:nucleotide metabolic process"/>
    <property type="evidence" value="ECO:0007669"/>
    <property type="project" value="UniProtKB-UniRule"/>
</dbReference>
<dbReference type="FunFam" id="3.30.70.1250:FF:000001">
    <property type="entry name" value="Phosphopentomutase"/>
    <property type="match status" value="1"/>
</dbReference>
<evidence type="ECO:0000256" key="4">
    <source>
        <dbReference type="ARBA" id="ARBA00023211"/>
    </source>
</evidence>
<dbReference type="GO" id="GO:0043094">
    <property type="term" value="P:metabolic compound salvage"/>
    <property type="evidence" value="ECO:0007669"/>
    <property type="project" value="UniProtKB-UniRule"/>
</dbReference>
<dbReference type="GO" id="GO:0006015">
    <property type="term" value="P:5-phosphoribose 1-diphosphate biosynthetic process"/>
    <property type="evidence" value="ECO:0007669"/>
    <property type="project" value="UniProtKB-UniPathway"/>
</dbReference>
<dbReference type="InterPro" id="IPR017850">
    <property type="entry name" value="Alkaline_phosphatase_core_sf"/>
</dbReference>
<feature type="binding site" evidence="6">
    <location>
        <position position="325"/>
    </location>
    <ligand>
        <name>Mn(2+)</name>
        <dbReference type="ChEBI" id="CHEBI:29035"/>
        <label>1</label>
    </ligand>
</feature>
<evidence type="ECO:0000259" key="8">
    <source>
        <dbReference type="Pfam" id="PF01676"/>
    </source>
</evidence>
<dbReference type="GO" id="GO:0006018">
    <property type="term" value="P:2-deoxyribose 1-phosphate catabolic process"/>
    <property type="evidence" value="ECO:0007669"/>
    <property type="project" value="UniProtKB-UniRule"/>
</dbReference>
<keyword evidence="4 6" id="KW-0464">Manganese</keyword>
<comment type="function">
    <text evidence="6">Isomerase that catalyzes the conversion of deoxy-ribose 1-phosphate (dRib-1-P) and ribose 1-phosphate (Rib-1-P) to deoxy-ribose 5-phosphate (dRib-5-P) and ribose 5-phosphate (Rib-5-P), respectively.</text>
</comment>
<dbReference type="GO" id="GO:0008973">
    <property type="term" value="F:phosphopentomutase activity"/>
    <property type="evidence" value="ECO:0007669"/>
    <property type="project" value="UniProtKB-UniRule"/>
</dbReference>
<protein>
    <recommendedName>
        <fullName evidence="6 7">Phosphopentomutase</fullName>
        <ecNumber evidence="6 7">5.4.2.7</ecNumber>
    </recommendedName>
    <alternativeName>
        <fullName evidence="6">Phosphodeoxyribomutase</fullName>
    </alternativeName>
</protein>
<dbReference type="HAMAP" id="MF_00740">
    <property type="entry name" value="Phosphopentomut"/>
    <property type="match status" value="1"/>
</dbReference>
<dbReference type="EC" id="5.4.2.7" evidence="6 7"/>
<dbReference type="InterPro" id="IPR010045">
    <property type="entry name" value="DeoB"/>
</dbReference>
<dbReference type="KEGG" id="pbap:Pla133_01000"/>
<sequence length="392" mass="41882">MADRRVFCLVLDSLGVGELPDAARFGDVGAHTLDHLVAAAGQPHIPRLIELGLGRVPGVHSLPAPAAPAGAFGRLCEVSPGKDTSTGHWELMGCPLEQEFPTFPNGFPPEIIEPFVQRAELPGVLCNATASGTAVIERYAAEHIATGQPIVYTSADSVFQIAAHEQHFGLERLYAVCEVAREILTPYGVGRVIARPFVGEPGGYTRTYNRRDYSLVPPAETSMDRLVAAGVEVVGVGKIDDIFAGRGVTRSIHTEGNDDGMGHTIELARTLESGFVFVNLVDFDMLFGHRRDSAGYRDALERFDAQLIELERELRPGDVVLMTADHGNDPTKFETTDHTREYVPLLACGPGVRAGAELGTRASFADLGATVEELLGLEPAAPGSSFAAALSS</sequence>
<comment type="subcellular location">
    <subcellularLocation>
        <location evidence="6">Cytoplasm</location>
    </subcellularLocation>
</comment>
<dbReference type="EMBL" id="CP036287">
    <property type="protein sequence ID" value="QDU65037.1"/>
    <property type="molecule type" value="Genomic_DNA"/>
</dbReference>
<keyword evidence="2 6" id="KW-0963">Cytoplasm</keyword>
<reference evidence="9 10" key="1">
    <citation type="submission" date="2019-02" db="EMBL/GenBank/DDBJ databases">
        <title>Deep-cultivation of Planctomycetes and their phenomic and genomic characterization uncovers novel biology.</title>
        <authorList>
            <person name="Wiegand S."/>
            <person name="Jogler M."/>
            <person name="Boedeker C."/>
            <person name="Pinto D."/>
            <person name="Vollmers J."/>
            <person name="Rivas-Marin E."/>
            <person name="Kohn T."/>
            <person name="Peeters S.H."/>
            <person name="Heuer A."/>
            <person name="Rast P."/>
            <person name="Oberbeckmann S."/>
            <person name="Bunk B."/>
            <person name="Jeske O."/>
            <person name="Meyerdierks A."/>
            <person name="Storesund J.E."/>
            <person name="Kallscheuer N."/>
            <person name="Luecker S."/>
            <person name="Lage O.M."/>
            <person name="Pohl T."/>
            <person name="Merkel B.J."/>
            <person name="Hornburger P."/>
            <person name="Mueller R.-W."/>
            <person name="Bruemmer F."/>
            <person name="Labrenz M."/>
            <person name="Spormann A.M."/>
            <person name="Op den Camp H."/>
            <person name="Overmann J."/>
            <person name="Amann R."/>
            <person name="Jetten M.S.M."/>
            <person name="Mascher T."/>
            <person name="Medema M.H."/>
            <person name="Devos D.P."/>
            <person name="Kaster A.-K."/>
            <person name="Ovreas L."/>
            <person name="Rohde M."/>
            <person name="Galperin M.Y."/>
            <person name="Jogler C."/>
        </authorList>
    </citation>
    <scope>NUCLEOTIDE SEQUENCE [LARGE SCALE GENOMIC DNA]</scope>
    <source>
        <strain evidence="9 10">Pla133</strain>
    </source>
</reference>
<dbReference type="SUPFAM" id="SSF143856">
    <property type="entry name" value="DeoB insert domain-like"/>
    <property type="match status" value="1"/>
</dbReference>
<dbReference type="Gene3D" id="3.30.70.1250">
    <property type="entry name" value="Phosphopentomutase"/>
    <property type="match status" value="1"/>
</dbReference>
<dbReference type="AlphaFoldDB" id="A0A518BDH8"/>
<dbReference type="CDD" id="cd16009">
    <property type="entry name" value="PPM"/>
    <property type="match status" value="1"/>
</dbReference>